<feature type="domain" description="Mammalian cell entry C-terminal" evidence="4">
    <location>
        <begin position="120"/>
        <end position="301"/>
    </location>
</feature>
<evidence type="ECO:0000256" key="2">
    <source>
        <dbReference type="SAM" id="Phobius"/>
    </source>
</evidence>
<feature type="transmembrane region" description="Helical" evidence="2">
    <location>
        <begin position="12"/>
        <end position="34"/>
    </location>
</feature>
<keyword evidence="2" id="KW-0812">Transmembrane</keyword>
<comment type="caution">
    <text evidence="5">The sequence shown here is derived from an EMBL/GenBank/DDBJ whole genome shotgun (WGS) entry which is preliminary data.</text>
</comment>
<proteinExistence type="predicted"/>
<protein>
    <submittedName>
        <fullName evidence="5">Phospholipid/cholesterol/gamma-HCH transport system substrate-binding protein</fullName>
    </submittedName>
</protein>
<dbReference type="InterPro" id="IPR005693">
    <property type="entry name" value="Mce"/>
</dbReference>
<reference evidence="5 6" key="1">
    <citation type="submission" date="2020-08" db="EMBL/GenBank/DDBJ databases">
        <title>Sequencing the genomes of 1000 actinobacteria strains.</title>
        <authorList>
            <person name="Klenk H.-P."/>
        </authorList>
    </citation>
    <scope>NUCLEOTIDE SEQUENCE [LARGE SCALE GENOMIC DNA]</scope>
    <source>
        <strain evidence="5 6">DSM 44772</strain>
    </source>
</reference>
<evidence type="ECO:0000259" key="3">
    <source>
        <dbReference type="Pfam" id="PF02470"/>
    </source>
</evidence>
<feature type="compositionally biased region" description="Pro residues" evidence="1">
    <location>
        <begin position="387"/>
        <end position="396"/>
    </location>
</feature>
<dbReference type="EMBL" id="JACHMV010000001">
    <property type="protein sequence ID" value="MBB4778252.1"/>
    <property type="molecule type" value="Genomic_DNA"/>
</dbReference>
<evidence type="ECO:0000313" key="5">
    <source>
        <dbReference type="EMBL" id="MBB4778252.1"/>
    </source>
</evidence>
<gene>
    <name evidence="5" type="ORF">F4557_006670</name>
</gene>
<dbReference type="RefSeq" id="WP_184889181.1">
    <property type="nucleotide sequence ID" value="NZ_BAAAHD010000006.1"/>
</dbReference>
<organism evidence="5 6">
    <name type="scientific">Actinomadura livida</name>
    <dbReference type="NCBI Taxonomy" id="79909"/>
    <lineage>
        <taxon>Bacteria</taxon>
        <taxon>Bacillati</taxon>
        <taxon>Actinomycetota</taxon>
        <taxon>Actinomycetes</taxon>
        <taxon>Streptosporangiales</taxon>
        <taxon>Thermomonosporaceae</taxon>
        <taxon>Actinomadura</taxon>
    </lineage>
</organism>
<dbReference type="InterPro" id="IPR003399">
    <property type="entry name" value="Mce/MlaD"/>
</dbReference>
<dbReference type="PANTHER" id="PTHR33371">
    <property type="entry name" value="INTERMEMBRANE PHOSPHOLIPID TRANSPORT SYSTEM BINDING PROTEIN MLAD-RELATED"/>
    <property type="match status" value="1"/>
</dbReference>
<dbReference type="Pfam" id="PF11887">
    <property type="entry name" value="Mce4_CUP1"/>
    <property type="match status" value="1"/>
</dbReference>
<dbReference type="Pfam" id="PF02470">
    <property type="entry name" value="MlaD"/>
    <property type="match status" value="1"/>
</dbReference>
<keyword evidence="2" id="KW-0472">Membrane</keyword>
<dbReference type="NCBIfam" id="TIGR00996">
    <property type="entry name" value="Mtu_fam_mce"/>
    <property type="match status" value="1"/>
</dbReference>
<dbReference type="GO" id="GO:0005576">
    <property type="term" value="C:extracellular region"/>
    <property type="evidence" value="ECO:0007669"/>
    <property type="project" value="TreeGrafter"/>
</dbReference>
<evidence type="ECO:0000256" key="1">
    <source>
        <dbReference type="SAM" id="MobiDB-lite"/>
    </source>
</evidence>
<keyword evidence="2" id="KW-1133">Transmembrane helix</keyword>
<evidence type="ECO:0000259" key="4">
    <source>
        <dbReference type="Pfam" id="PF11887"/>
    </source>
</evidence>
<accession>A0A7W7N1S7</accession>
<dbReference type="Proteomes" id="UP000549343">
    <property type="component" value="Unassembled WGS sequence"/>
</dbReference>
<dbReference type="AlphaFoldDB" id="A0A7W7N1S7"/>
<dbReference type="PANTHER" id="PTHR33371:SF4">
    <property type="entry name" value="INTERMEMBRANE PHOSPHOLIPID TRANSPORT SYSTEM BINDING PROTEIN MLAD"/>
    <property type="match status" value="1"/>
</dbReference>
<evidence type="ECO:0000313" key="6">
    <source>
        <dbReference type="Proteomes" id="UP000549343"/>
    </source>
</evidence>
<feature type="region of interest" description="Disordered" evidence="1">
    <location>
        <begin position="387"/>
        <end position="436"/>
    </location>
</feature>
<name>A0A7W7N1S7_9ACTN</name>
<feature type="domain" description="Mce/MlaD" evidence="3">
    <location>
        <begin position="40"/>
        <end position="113"/>
    </location>
</feature>
<sequence>MSRQVSVRNSGTILRLGGAILAVAVLAAVLLLVLQKPEQRRMTAYFTKTVGLYPGADVRILGIRVGEVTSVDPVGDSVKVELKYDAKYKVPADAQAVIINQTLVADRYIQLTPVYKGGAVLADGATLTTSRTAVPVEIDDIGGSLNDLTKALGPEGANAPGEDGTGALSELLRVGASNLEGQGDDIRQTIADTSKALSTLSTDRGDIAETIRNLRVITDAMKANDQQIKSFGGHLNEVSAQLAGEKEELSAALNTLAPTLRNVQRFVKDNRSELAASVRQLAQITGVLVKERDALAEVLQAGPLAINNLARAYDPISGTIHTRNNFRQFHDLADWVCSLAYSVGTPAKECLDFVEPYNGIGKALTGLHLDLSWITALTTHYDPVPIPPDAYGPQGPPKSAKASNRSNGGSNTGAGTGAAAQGVPGDITALLPGGGR</sequence>
<dbReference type="InterPro" id="IPR052336">
    <property type="entry name" value="MlaD_Phospholipid_Transporter"/>
</dbReference>
<dbReference type="InterPro" id="IPR024516">
    <property type="entry name" value="Mce_C"/>
</dbReference>